<dbReference type="InterPro" id="IPR023214">
    <property type="entry name" value="HAD_sf"/>
</dbReference>
<sequence length="211" mass="21639">MRSYSNPAAVLFDMDGTLVDSDGAVERAWTAWAGEHGVDPLVALDGMHGSPAPTTVARLRPDLDAEGVLASAARQLALQYEDLDGVVAAAGAACLLEVLERSSTPWAVVTSADDRLARARLGAAGIVAPLLVTVEDVVHGKPHPEGYLKAAKAIGRDIADCLVVEDSEPGLAAGRAAGAMTAALRGLDGDVSIADLGELADLLEPRALDGD</sequence>
<dbReference type="PANTHER" id="PTHR43481:SF4">
    <property type="entry name" value="GLYCEROL-1-PHOSPHATE PHOSPHOHYDROLASE 1-RELATED"/>
    <property type="match status" value="1"/>
</dbReference>
<proteinExistence type="predicted"/>
<dbReference type="EMBL" id="FNGF01000009">
    <property type="protein sequence ID" value="SDL73990.1"/>
    <property type="molecule type" value="Genomic_DNA"/>
</dbReference>
<dbReference type="FunFam" id="3.40.50.1000:FF:000162">
    <property type="entry name" value="HAD-like protein"/>
    <property type="match status" value="1"/>
</dbReference>
<dbReference type="RefSeq" id="WP_091054171.1">
    <property type="nucleotide sequence ID" value="NZ_FNGF01000009.1"/>
</dbReference>
<protein>
    <submittedName>
        <fullName evidence="1">Sugar-phosphatase</fullName>
    </submittedName>
</protein>
<dbReference type="Pfam" id="PF00702">
    <property type="entry name" value="Hydrolase"/>
    <property type="match status" value="1"/>
</dbReference>
<dbReference type="SUPFAM" id="SSF56784">
    <property type="entry name" value="HAD-like"/>
    <property type="match status" value="1"/>
</dbReference>
<dbReference type="Gene3D" id="3.40.50.1000">
    <property type="entry name" value="HAD superfamily/HAD-like"/>
    <property type="match status" value="1"/>
</dbReference>
<reference evidence="2" key="1">
    <citation type="submission" date="2016-10" db="EMBL/GenBank/DDBJ databases">
        <authorList>
            <person name="Varghese N."/>
            <person name="Submissions S."/>
        </authorList>
    </citation>
    <scope>NUCLEOTIDE SEQUENCE [LARGE SCALE GENOMIC DNA]</scope>
    <source>
        <strain evidence="2">CGMCC 4.3147</strain>
    </source>
</reference>
<dbReference type="NCBIfam" id="TIGR01509">
    <property type="entry name" value="HAD-SF-IA-v3"/>
    <property type="match status" value="1"/>
</dbReference>
<dbReference type="SFLD" id="SFLDG01129">
    <property type="entry name" value="C1.5:_HAD__Beta-PGM__Phosphata"/>
    <property type="match status" value="1"/>
</dbReference>
<evidence type="ECO:0000313" key="1">
    <source>
        <dbReference type="EMBL" id="SDL73990.1"/>
    </source>
</evidence>
<dbReference type="InterPro" id="IPR051806">
    <property type="entry name" value="HAD-like_SPP"/>
</dbReference>
<evidence type="ECO:0000313" key="2">
    <source>
        <dbReference type="Proteomes" id="UP000198662"/>
    </source>
</evidence>
<dbReference type="InterPro" id="IPR036412">
    <property type="entry name" value="HAD-like_sf"/>
</dbReference>
<gene>
    <name evidence="1" type="ORF">SAMN05216298_4995</name>
</gene>
<dbReference type="AlphaFoldDB" id="A0A1G9MI83"/>
<keyword evidence="2" id="KW-1185">Reference proteome</keyword>
<organism evidence="1 2">
    <name type="scientific">Glycomyces sambucus</name>
    <dbReference type="NCBI Taxonomy" id="380244"/>
    <lineage>
        <taxon>Bacteria</taxon>
        <taxon>Bacillati</taxon>
        <taxon>Actinomycetota</taxon>
        <taxon>Actinomycetes</taxon>
        <taxon>Glycomycetales</taxon>
        <taxon>Glycomycetaceae</taxon>
        <taxon>Glycomyces</taxon>
    </lineage>
</organism>
<dbReference type="OrthoDB" id="9800058at2"/>
<name>A0A1G9MI83_9ACTN</name>
<dbReference type="SFLD" id="SFLDS00003">
    <property type="entry name" value="Haloacid_Dehalogenase"/>
    <property type="match status" value="1"/>
</dbReference>
<dbReference type="PANTHER" id="PTHR43481">
    <property type="entry name" value="FRUCTOSE-1-PHOSPHATE PHOSPHATASE"/>
    <property type="match status" value="1"/>
</dbReference>
<dbReference type="Proteomes" id="UP000198662">
    <property type="component" value="Unassembled WGS sequence"/>
</dbReference>
<dbReference type="InterPro" id="IPR006439">
    <property type="entry name" value="HAD-SF_hydro_IA"/>
</dbReference>
<dbReference type="Gene3D" id="1.10.150.240">
    <property type="entry name" value="Putative phosphatase, domain 2"/>
    <property type="match status" value="1"/>
</dbReference>
<accession>A0A1G9MI83</accession>
<dbReference type="GO" id="GO:0050308">
    <property type="term" value="F:sugar-phosphatase activity"/>
    <property type="evidence" value="ECO:0007669"/>
    <property type="project" value="TreeGrafter"/>
</dbReference>
<dbReference type="STRING" id="380244.SAMN05216298_4995"/>
<dbReference type="InterPro" id="IPR023198">
    <property type="entry name" value="PGP-like_dom2"/>
</dbReference>